<dbReference type="AlphaFoldDB" id="A0A9N9T018"/>
<gene>
    <name evidence="2" type="ORF">DIABBA_LOCUS7489</name>
</gene>
<sequence>MSTRGEKMVKMVLNKHQNAWIQTESESDSDPFENLSDEDPEYIPSKDSDNSDGDESMYLNKEVSSDIETDNYESEKEIVSTRGEPNPRGITKPPNGAKTRFGPKPRRGPKTRDRPKIQRGYRSQGSITTNRTVEEAEYIPAVENNMQDNEDIDEVNQEQMLGYGHLHGQQILEENNMIEMIVEDSIGYNFHNNMPVDIVLAERTEHNQIVSNEEEHTCLRYLVCEVCANIIYLKEKARIYECSIQNLEDLSSTDTTQQWGKLKKENMVYEKPTPINGFCHMGKTYTQAALESRLDSNAEGSVLDILLSGAEGSELQLSLSNSETSNLVEVSQTNLLQLAMYHDIFSNNKLLPMFDKIMSCTIELSDNLVHFYNKEIFVNHENSINLCRATISQSGEVWRNARRMRITGTTCYNVYTYCKNKNPNWVLKSHYLTLTLRVTLQLVMEKNLKEKL</sequence>
<reference evidence="2" key="1">
    <citation type="submission" date="2022-01" db="EMBL/GenBank/DDBJ databases">
        <authorList>
            <person name="King R."/>
        </authorList>
    </citation>
    <scope>NUCLEOTIDE SEQUENCE</scope>
</reference>
<dbReference type="OrthoDB" id="8061615at2759"/>
<name>A0A9N9T018_DIABA</name>
<organism evidence="2 3">
    <name type="scientific">Diabrotica balteata</name>
    <name type="common">Banded cucumber beetle</name>
    <dbReference type="NCBI Taxonomy" id="107213"/>
    <lineage>
        <taxon>Eukaryota</taxon>
        <taxon>Metazoa</taxon>
        <taxon>Ecdysozoa</taxon>
        <taxon>Arthropoda</taxon>
        <taxon>Hexapoda</taxon>
        <taxon>Insecta</taxon>
        <taxon>Pterygota</taxon>
        <taxon>Neoptera</taxon>
        <taxon>Endopterygota</taxon>
        <taxon>Coleoptera</taxon>
        <taxon>Polyphaga</taxon>
        <taxon>Cucujiformia</taxon>
        <taxon>Chrysomeloidea</taxon>
        <taxon>Chrysomelidae</taxon>
        <taxon>Galerucinae</taxon>
        <taxon>Diabroticina</taxon>
        <taxon>Diabroticites</taxon>
        <taxon>Diabrotica</taxon>
    </lineage>
</organism>
<accession>A0A9N9T018</accession>
<feature type="region of interest" description="Disordered" evidence="1">
    <location>
        <begin position="19"/>
        <end position="124"/>
    </location>
</feature>
<protein>
    <submittedName>
        <fullName evidence="2">Uncharacterized protein</fullName>
    </submittedName>
</protein>
<dbReference type="EMBL" id="OU898280">
    <property type="protein sequence ID" value="CAG9834158.1"/>
    <property type="molecule type" value="Genomic_DNA"/>
</dbReference>
<evidence type="ECO:0000313" key="3">
    <source>
        <dbReference type="Proteomes" id="UP001153709"/>
    </source>
</evidence>
<dbReference type="Proteomes" id="UP001153709">
    <property type="component" value="Chromosome 5"/>
</dbReference>
<evidence type="ECO:0000256" key="1">
    <source>
        <dbReference type="SAM" id="MobiDB-lite"/>
    </source>
</evidence>
<proteinExistence type="predicted"/>
<keyword evidence="3" id="KW-1185">Reference proteome</keyword>
<feature type="compositionally biased region" description="Acidic residues" evidence="1">
    <location>
        <begin position="25"/>
        <end position="41"/>
    </location>
</feature>
<evidence type="ECO:0000313" key="2">
    <source>
        <dbReference type="EMBL" id="CAG9834158.1"/>
    </source>
</evidence>